<protein>
    <submittedName>
        <fullName evidence="7">DUF445 domain-containing protein</fullName>
    </submittedName>
</protein>
<gene>
    <name evidence="7" type="ORF">ACFFHF_07150</name>
</gene>
<evidence type="ECO:0000313" key="8">
    <source>
        <dbReference type="Proteomes" id="UP001589738"/>
    </source>
</evidence>
<dbReference type="PANTHER" id="PTHR35791:SF1">
    <property type="entry name" value="UPF0754 MEMBRANE PROTEIN YHEB"/>
    <property type="match status" value="1"/>
</dbReference>
<feature type="transmembrane region" description="Helical" evidence="6">
    <location>
        <begin position="6"/>
        <end position="30"/>
    </location>
</feature>
<evidence type="ECO:0000256" key="2">
    <source>
        <dbReference type="ARBA" id="ARBA00008053"/>
    </source>
</evidence>
<evidence type="ECO:0000256" key="3">
    <source>
        <dbReference type="ARBA" id="ARBA00022692"/>
    </source>
</evidence>
<sequence>MNIAITIVFMVVIGAVIGGFTNSLAIKMLFRPYRALYIGKWRVPFTPGLIPKRRDELAEQMGKMVVDHLLTPESIQKKFLNEQFQKDMITVAQTELDQLLRSELTLAQVFDRLGFKHIETSATEKLSLFIQSKYEEMMPRFREKPIKDVLPKELQEKLSEKIPVISEYILIKGKDYFNSAEGQLRVERMINDFVRERSGMLGNMLQMFLGNVNLTEKIRPEILKFLENEGTKDLITTLLLKEWEKLLNKKTEEFEDQLGKEQLLQLINQTVIKLVKMDQFFQKPISELLENNRESIINDFVPAGLRLVFDWTTGRMETILERLHLAEIVREQVETFSVERLEEMVLSISRSELKMITYLGALLGGVIGLFQGIVVIFIG</sequence>
<feature type="transmembrane region" description="Helical" evidence="6">
    <location>
        <begin position="356"/>
        <end position="378"/>
    </location>
</feature>
<dbReference type="EMBL" id="JBHLUU010000022">
    <property type="protein sequence ID" value="MFC0475032.1"/>
    <property type="molecule type" value="Genomic_DNA"/>
</dbReference>
<keyword evidence="8" id="KW-1185">Reference proteome</keyword>
<dbReference type="PANTHER" id="PTHR35791">
    <property type="entry name" value="UPF0754 MEMBRANE PROTEIN YHEB"/>
    <property type="match status" value="1"/>
</dbReference>
<dbReference type="InterPro" id="IPR007383">
    <property type="entry name" value="DUF445"/>
</dbReference>
<dbReference type="RefSeq" id="WP_377057796.1">
    <property type="nucleotide sequence ID" value="NZ_JBHLUU010000022.1"/>
</dbReference>
<dbReference type="Pfam" id="PF04286">
    <property type="entry name" value="DUF445"/>
    <property type="match status" value="1"/>
</dbReference>
<keyword evidence="3 6" id="KW-0812">Transmembrane</keyword>
<proteinExistence type="inferred from homology"/>
<organism evidence="7 8">
    <name type="scientific">Robertmurraya beringensis</name>
    <dbReference type="NCBI Taxonomy" id="641660"/>
    <lineage>
        <taxon>Bacteria</taxon>
        <taxon>Bacillati</taxon>
        <taxon>Bacillota</taxon>
        <taxon>Bacilli</taxon>
        <taxon>Bacillales</taxon>
        <taxon>Bacillaceae</taxon>
        <taxon>Robertmurraya</taxon>
    </lineage>
</organism>
<reference evidence="7 8" key="1">
    <citation type="submission" date="2024-09" db="EMBL/GenBank/DDBJ databases">
        <authorList>
            <person name="Sun Q."/>
            <person name="Mori K."/>
        </authorList>
    </citation>
    <scope>NUCLEOTIDE SEQUENCE [LARGE SCALE GENOMIC DNA]</scope>
    <source>
        <strain evidence="7 8">CGMCC 1.9126</strain>
    </source>
</reference>
<comment type="subcellular location">
    <subcellularLocation>
        <location evidence="1">Cell membrane</location>
    </subcellularLocation>
</comment>
<evidence type="ECO:0000256" key="6">
    <source>
        <dbReference type="SAM" id="Phobius"/>
    </source>
</evidence>
<comment type="caution">
    <text evidence="7">The sequence shown here is derived from an EMBL/GenBank/DDBJ whole genome shotgun (WGS) entry which is preliminary data.</text>
</comment>
<comment type="similarity">
    <text evidence="2">Belongs to the UPF0754 family.</text>
</comment>
<evidence type="ECO:0000256" key="5">
    <source>
        <dbReference type="ARBA" id="ARBA00023136"/>
    </source>
</evidence>
<accession>A0ABV6KNX2</accession>
<dbReference type="PIRSF" id="PIRSF032178">
    <property type="entry name" value="UCP032178"/>
    <property type="match status" value="1"/>
</dbReference>
<name>A0ABV6KNX2_9BACI</name>
<dbReference type="Proteomes" id="UP001589738">
    <property type="component" value="Unassembled WGS sequence"/>
</dbReference>
<evidence type="ECO:0000256" key="1">
    <source>
        <dbReference type="ARBA" id="ARBA00004236"/>
    </source>
</evidence>
<dbReference type="InterPro" id="IPR016991">
    <property type="entry name" value="UCP032178"/>
</dbReference>
<keyword evidence="4 6" id="KW-1133">Transmembrane helix</keyword>
<keyword evidence="5 6" id="KW-0472">Membrane</keyword>
<evidence type="ECO:0000313" key="7">
    <source>
        <dbReference type="EMBL" id="MFC0475032.1"/>
    </source>
</evidence>
<evidence type="ECO:0000256" key="4">
    <source>
        <dbReference type="ARBA" id="ARBA00022989"/>
    </source>
</evidence>